<feature type="chain" id="PRO_5040425358" evidence="2">
    <location>
        <begin position="20"/>
        <end position="488"/>
    </location>
</feature>
<feature type="signal peptide" evidence="2">
    <location>
        <begin position="1"/>
        <end position="19"/>
    </location>
</feature>
<proteinExistence type="predicted"/>
<evidence type="ECO:0000256" key="2">
    <source>
        <dbReference type="SAM" id="SignalP"/>
    </source>
</evidence>
<accession>A0A9N8F0F6</accession>
<protein>
    <submittedName>
        <fullName evidence="3">Uncharacterized protein</fullName>
    </submittedName>
</protein>
<keyword evidence="1" id="KW-0175">Coiled coil</keyword>
<dbReference type="AlphaFoldDB" id="A0A9N8F0F6"/>
<name>A0A9N8F0F6_9STRA</name>
<keyword evidence="2" id="KW-0732">Signal</keyword>
<dbReference type="OrthoDB" id="49553at2759"/>
<sequence>MQLLRVAALLFVAVYTYDAISTYRKYAVEYLRAVSTLEENVKELEEDVREVQALHHLGLNKNNRTHTNATTTLEEEMEPHTKLLVVQSSNSSTTKKEKPYLVLHVGPPKHATTYLQCVLSGTKARELMLQEDRYEYMGTAQCEGAHDESGLLSHTPTFSESIIEGGVNHNKHKPKLTKQFLQKLEYLEEHNINGLIVFEMLGGNLLMASSKYPQAFPLILNTVMARFRVKIVINYKYLFDYITSMYNQHIKPTGKYNAENKNWPGQAGPDGKKGDYIRPFDTESQEALYYLKMIKRNRQSKTAIVRQKYIHAGVDPRDISILDMTVSHQTVLTALLCDHLPGASGACAHARAGTFPIPPKDKMSANPSFPINYDILATAAWKDGLVNTTNLSRGTVIQAIKARQEKQLNRTLHDFPKTCMDTKKIQKLLTLSIEVDRNLFGTSQTREEALTQKFWDGKPTKLCSVDTNVVLADPEWRDWFANTTTMTM</sequence>
<keyword evidence="4" id="KW-1185">Reference proteome</keyword>
<dbReference type="EMBL" id="CAICTM010002440">
    <property type="protein sequence ID" value="CAB9529254.1"/>
    <property type="molecule type" value="Genomic_DNA"/>
</dbReference>
<gene>
    <name evidence="3" type="ORF">SEMRO_2442_G327810.1</name>
</gene>
<feature type="coiled-coil region" evidence="1">
    <location>
        <begin position="27"/>
        <end position="54"/>
    </location>
</feature>
<evidence type="ECO:0000256" key="1">
    <source>
        <dbReference type="SAM" id="Coils"/>
    </source>
</evidence>
<organism evidence="3 4">
    <name type="scientific">Seminavis robusta</name>
    <dbReference type="NCBI Taxonomy" id="568900"/>
    <lineage>
        <taxon>Eukaryota</taxon>
        <taxon>Sar</taxon>
        <taxon>Stramenopiles</taxon>
        <taxon>Ochrophyta</taxon>
        <taxon>Bacillariophyta</taxon>
        <taxon>Bacillariophyceae</taxon>
        <taxon>Bacillariophycidae</taxon>
        <taxon>Naviculales</taxon>
        <taxon>Naviculaceae</taxon>
        <taxon>Seminavis</taxon>
    </lineage>
</organism>
<dbReference type="Proteomes" id="UP001153069">
    <property type="component" value="Unassembled WGS sequence"/>
</dbReference>
<comment type="caution">
    <text evidence="3">The sequence shown here is derived from an EMBL/GenBank/DDBJ whole genome shotgun (WGS) entry which is preliminary data.</text>
</comment>
<evidence type="ECO:0000313" key="4">
    <source>
        <dbReference type="Proteomes" id="UP001153069"/>
    </source>
</evidence>
<evidence type="ECO:0000313" key="3">
    <source>
        <dbReference type="EMBL" id="CAB9529254.1"/>
    </source>
</evidence>
<reference evidence="3" key="1">
    <citation type="submission" date="2020-06" db="EMBL/GenBank/DDBJ databases">
        <authorList>
            <consortium name="Plant Systems Biology data submission"/>
        </authorList>
    </citation>
    <scope>NUCLEOTIDE SEQUENCE</scope>
    <source>
        <strain evidence="3">D6</strain>
    </source>
</reference>